<feature type="region of interest" description="Disordered" evidence="1">
    <location>
        <begin position="16"/>
        <end position="85"/>
    </location>
</feature>
<evidence type="ECO:0000313" key="3">
    <source>
        <dbReference type="Proteomes" id="UP000649259"/>
    </source>
</evidence>
<feature type="compositionally biased region" description="Low complexity" evidence="1">
    <location>
        <begin position="20"/>
        <end position="30"/>
    </location>
</feature>
<name>A0ABQ3RW78_9ACTN</name>
<gene>
    <name evidence="2" type="ORF">Saso_17810</name>
</gene>
<dbReference type="EMBL" id="BNEB01000002">
    <property type="protein sequence ID" value="GHI60131.1"/>
    <property type="molecule type" value="Genomic_DNA"/>
</dbReference>
<evidence type="ECO:0000256" key="1">
    <source>
        <dbReference type="SAM" id="MobiDB-lite"/>
    </source>
</evidence>
<accession>A0ABQ3RW78</accession>
<comment type="caution">
    <text evidence="2">The sequence shown here is derived from an EMBL/GenBank/DDBJ whole genome shotgun (WGS) entry which is preliminary data.</text>
</comment>
<dbReference type="Proteomes" id="UP000649259">
    <property type="component" value="Unassembled WGS sequence"/>
</dbReference>
<keyword evidence="3" id="KW-1185">Reference proteome</keyword>
<reference evidence="3" key="1">
    <citation type="submission" date="2023-07" db="EMBL/GenBank/DDBJ databases">
        <title>Whole genome shotgun sequence of Streptomyces cacaoi subsp. asoensis NBRC 13813.</title>
        <authorList>
            <person name="Komaki H."/>
            <person name="Tamura T."/>
        </authorList>
    </citation>
    <scope>NUCLEOTIDE SEQUENCE [LARGE SCALE GENOMIC DNA]</scope>
    <source>
        <strain evidence="3">NBRC 13813</strain>
    </source>
</reference>
<sequence length="85" mass="8772">MVVMVAGPFTDGRHETCESGGAAARGGRTAHLGRRDITSDTTDGTVDPGGAGKPLHRPETAGDTVDGERTGTGALKGRTQVLWRL</sequence>
<proteinExistence type="predicted"/>
<evidence type="ECO:0000313" key="2">
    <source>
        <dbReference type="EMBL" id="GHI60131.1"/>
    </source>
</evidence>
<protein>
    <submittedName>
        <fullName evidence="2">Uncharacterized protein</fullName>
    </submittedName>
</protein>
<organism evidence="2 3">
    <name type="scientific">Streptomyces asoensis</name>
    <dbReference type="NCBI Taxonomy" id="249586"/>
    <lineage>
        <taxon>Bacteria</taxon>
        <taxon>Bacillati</taxon>
        <taxon>Actinomycetota</taxon>
        <taxon>Actinomycetes</taxon>
        <taxon>Kitasatosporales</taxon>
        <taxon>Streptomycetaceae</taxon>
        <taxon>Streptomyces</taxon>
    </lineage>
</organism>